<evidence type="ECO:0000259" key="10">
    <source>
        <dbReference type="PROSITE" id="PS50022"/>
    </source>
</evidence>
<keyword evidence="7" id="KW-1015">Disulfide bond</keyword>
<reference evidence="12 13" key="1">
    <citation type="submission" date="2024-10" db="EMBL/GenBank/DDBJ databases">
        <title>The Natural Products Discovery Center: Release of the First 8490 Sequenced Strains for Exploring Actinobacteria Biosynthetic Diversity.</title>
        <authorList>
            <person name="Kalkreuter E."/>
            <person name="Kautsar S.A."/>
            <person name="Yang D."/>
            <person name="Bader C.D."/>
            <person name="Teijaro C.N."/>
            <person name="Fluegel L."/>
            <person name="Davis C.M."/>
            <person name="Simpson J.R."/>
            <person name="Lauterbach L."/>
            <person name="Steele A.D."/>
            <person name="Gui C."/>
            <person name="Meng S."/>
            <person name="Li G."/>
            <person name="Viehrig K."/>
            <person name="Ye F."/>
            <person name="Su P."/>
            <person name="Kiefer A.F."/>
            <person name="Nichols A."/>
            <person name="Cepeda A.J."/>
            <person name="Yan W."/>
            <person name="Fan B."/>
            <person name="Jiang Y."/>
            <person name="Adhikari A."/>
            <person name="Zheng C.-J."/>
            <person name="Schuster L."/>
            <person name="Cowan T.M."/>
            <person name="Smanski M.J."/>
            <person name="Chevrette M.G."/>
            <person name="De Carvalho L.P.S."/>
            <person name="Shen B."/>
        </authorList>
    </citation>
    <scope>NUCLEOTIDE SEQUENCE [LARGE SCALE GENOMIC DNA]</scope>
    <source>
        <strain evidence="12 13">NPDC020327</strain>
    </source>
</reference>
<dbReference type="Pfam" id="PF10633">
    <property type="entry name" value="NPCBM_assoc"/>
    <property type="match status" value="1"/>
</dbReference>
<dbReference type="Pfam" id="PF22633">
    <property type="entry name" value="F5_F8_type_C_2"/>
    <property type="match status" value="2"/>
</dbReference>
<comment type="subunit">
    <text evidence="3">Homotrimer.</text>
</comment>
<protein>
    <submittedName>
        <fullName evidence="12">Discoidin domain-containing protein</fullName>
    </submittedName>
</protein>
<dbReference type="InterPro" id="IPR003961">
    <property type="entry name" value="FN3_dom"/>
</dbReference>
<dbReference type="InterPro" id="IPR051941">
    <property type="entry name" value="BG_Antigen-Binding_Lectin"/>
</dbReference>
<dbReference type="SUPFAM" id="SSF49785">
    <property type="entry name" value="Galactose-binding domain-like"/>
    <property type="match status" value="2"/>
</dbReference>
<evidence type="ECO:0000256" key="5">
    <source>
        <dbReference type="ARBA" id="ARBA00022734"/>
    </source>
</evidence>
<feature type="region of interest" description="Disordered" evidence="8">
    <location>
        <begin position="793"/>
        <end position="814"/>
    </location>
</feature>
<keyword evidence="9" id="KW-0732">Signal</keyword>
<dbReference type="InterPro" id="IPR008929">
    <property type="entry name" value="Chondroitin_lyas"/>
</dbReference>
<dbReference type="PANTHER" id="PTHR45713:SF6">
    <property type="entry name" value="F5_8 TYPE C DOMAIN-CONTAINING PROTEIN"/>
    <property type="match status" value="1"/>
</dbReference>
<dbReference type="InterPro" id="IPR000421">
    <property type="entry name" value="FA58C"/>
</dbReference>
<comment type="similarity">
    <text evidence="2">Belongs to the fucolectin family.</text>
</comment>
<comment type="caution">
    <text evidence="12">The sequence shown here is derived from an EMBL/GenBank/DDBJ whole genome shotgun (WGS) entry which is preliminary data.</text>
</comment>
<dbReference type="Gene3D" id="1.50.10.100">
    <property type="entry name" value="Chondroitin AC/alginate lyase"/>
    <property type="match status" value="1"/>
</dbReference>
<dbReference type="PROSITE" id="PS50853">
    <property type="entry name" value="FN3"/>
    <property type="match status" value="1"/>
</dbReference>
<keyword evidence="6" id="KW-0106">Calcium</keyword>
<dbReference type="Proteomes" id="UP001611548">
    <property type="component" value="Unassembled WGS sequence"/>
</dbReference>
<dbReference type="PANTHER" id="PTHR45713">
    <property type="entry name" value="FTP DOMAIN-CONTAINING PROTEIN"/>
    <property type="match status" value="1"/>
</dbReference>
<dbReference type="PROSITE" id="PS50022">
    <property type="entry name" value="FA58C_3"/>
    <property type="match status" value="1"/>
</dbReference>
<evidence type="ECO:0000313" key="13">
    <source>
        <dbReference type="Proteomes" id="UP001611548"/>
    </source>
</evidence>
<dbReference type="RefSeq" id="WP_157859038.1">
    <property type="nucleotide sequence ID" value="NZ_JBIRWE010000008.1"/>
</dbReference>
<gene>
    <name evidence="12" type="ORF">ACH429_19900</name>
</gene>
<feature type="chain" id="PRO_5046291844" evidence="9">
    <location>
        <begin position="41"/>
        <end position="1200"/>
    </location>
</feature>
<dbReference type="SUPFAM" id="SSF48230">
    <property type="entry name" value="Chondroitin AC/alginate lyase"/>
    <property type="match status" value="1"/>
</dbReference>
<dbReference type="InterPro" id="IPR008979">
    <property type="entry name" value="Galactose-bd-like_sf"/>
</dbReference>
<accession>A0ABW7UUR3</accession>
<name>A0ABW7UUR3_9ACTN</name>
<evidence type="ECO:0000256" key="9">
    <source>
        <dbReference type="SAM" id="SignalP"/>
    </source>
</evidence>
<feature type="domain" description="F5/8 type C" evidence="10">
    <location>
        <begin position="891"/>
        <end position="1058"/>
    </location>
</feature>
<comment type="function">
    <text evidence="1">Acts as a defensive agent. Recognizes blood group fucosylated oligosaccharides including A, B, H and Lewis B-type antigens. Does not recognize Lewis A antigen and has low affinity for monovalent haptens.</text>
</comment>
<keyword evidence="5" id="KW-0430">Lectin</keyword>
<evidence type="ECO:0000256" key="6">
    <source>
        <dbReference type="ARBA" id="ARBA00022837"/>
    </source>
</evidence>
<sequence length="1200" mass="127017">MPIRALHPQDRRRPARRLGGVLGRLAVIAAMALGLTPATAATADTPTVTVTAKPTPEGTVELGWTATSPSSITGYEVHRSTAGQDFDPTTATRLYRLPDVTAYLDNTAEAGSEPWYRVSAISGDGTTLATSAGVRAQVAAAPVDKQRTSVLTALPLDGGIRLSWRAEAGAATPLTVYAGSAQVAEGRLNGTRKAGASDGTEGAVTYRPHGGNAKGFALVDAEGEVLATATPARTAHPRLVTPDQLAKVRRIIKEPGTPRKTWEAVLGSLEGGGGSARDAAFAYAVTGDQAYADQAFALFQQAAKVLRTQQTLEVGNTMTALAPAYDLAYDGWTPAQRAEARESLKRAIAYLGTVHHGNIDSDADKSSNWVVIHRGAELLTVLVARGEGDMGLQERRLPVLVDEVRRYLDESYGDSGWSQEGWDYTNYSMGTAGPAVRALQSSGVRAVDAAWQRPAIAELALRTHSLRPTGDRAQFGVGERYGTPSPQLLGTGSPQTQSAYRWLYEHTAGHASTRIGGSVPGDISALVAWPEKVPAKDPDSFPALRTALLDDTEGGYYFRNRTQGDDDVLVGATNRNRGHMGWSQPEAFGLSLIGQGTTWARMPAKENTTLSLFSKPLIDDRAVPQGVTPGRGTTRDARAYEGQGGGFLSLDAHQDYGIDTATREQVTDLRPVAGADAVIALHDRFADGTAHRVDWQLSPEPGVDITYGQEENGARTFLFRRDDAWLKGWLLAPSGAAMSTSNGAFRITRTGTEADFRIVLATGRGTVPAARVHGSALTLGQVSYDTSDLASFRPRSAAPRGGSELPTLHLTPPRGPFMPGSSQEVTAAFTWWADRPAEGLRLALDTPDGWQAELLSPPAAERLRAGQRALTTWKVTAPEKAPAGDVRLAATATTDGGFQPSEVTDTASASLIRTNLALGRPAEQSSTQGAASRATDGNTDGVWGHGSVAHTLQERQPWWQTDLGASADIGHVVLWNRVDCCPQRLHDFSVLVSDRPFGSAGLDELLSRGDVWSHRYEGVAGRTTTVPVGAAGRYVRIQLGDPEEAGYLAMAEVQVLPPAQGHLAEGQPAEQSSTAGGGTAERAVDGNPDGAASSTEKEVGPWWQTDLGEGVALGSVEVWGTADEGAEALTDYHVLVSDNPFASGKLADVLAQPGVTAYRQTGTAGRPTVVKVGKGGRYVRVQRAGSEPAVLSLAEVRVLR</sequence>
<evidence type="ECO:0000256" key="7">
    <source>
        <dbReference type="ARBA" id="ARBA00023157"/>
    </source>
</evidence>
<organism evidence="12 13">
    <name type="scientific">Streptomyces pathocidini</name>
    <dbReference type="NCBI Taxonomy" id="1650571"/>
    <lineage>
        <taxon>Bacteria</taxon>
        <taxon>Bacillati</taxon>
        <taxon>Actinomycetota</taxon>
        <taxon>Actinomycetes</taxon>
        <taxon>Kitasatosporales</taxon>
        <taxon>Streptomycetaceae</taxon>
        <taxon>Streptomyces</taxon>
    </lineage>
</organism>
<evidence type="ECO:0000256" key="2">
    <source>
        <dbReference type="ARBA" id="ARBA00010147"/>
    </source>
</evidence>
<dbReference type="Gene3D" id="2.60.40.10">
    <property type="entry name" value="Immunoglobulins"/>
    <property type="match status" value="2"/>
</dbReference>
<feature type="signal peptide" evidence="9">
    <location>
        <begin position="1"/>
        <end position="40"/>
    </location>
</feature>
<dbReference type="InterPro" id="IPR006585">
    <property type="entry name" value="FTP1"/>
</dbReference>
<proteinExistence type="inferred from homology"/>
<feature type="region of interest" description="Disordered" evidence="8">
    <location>
        <begin position="919"/>
        <end position="945"/>
    </location>
</feature>
<dbReference type="SMART" id="SM00607">
    <property type="entry name" value="FTP"/>
    <property type="match status" value="2"/>
</dbReference>
<evidence type="ECO:0000256" key="4">
    <source>
        <dbReference type="ARBA" id="ARBA00022723"/>
    </source>
</evidence>
<evidence type="ECO:0000256" key="8">
    <source>
        <dbReference type="SAM" id="MobiDB-lite"/>
    </source>
</evidence>
<keyword evidence="4" id="KW-0479">Metal-binding</keyword>
<dbReference type="Gene3D" id="2.60.120.260">
    <property type="entry name" value="Galactose-binding domain-like"/>
    <property type="match status" value="2"/>
</dbReference>
<dbReference type="EMBL" id="JBIRWE010000008">
    <property type="protein sequence ID" value="MFI1966339.1"/>
    <property type="molecule type" value="Genomic_DNA"/>
</dbReference>
<evidence type="ECO:0000259" key="11">
    <source>
        <dbReference type="PROSITE" id="PS50853"/>
    </source>
</evidence>
<feature type="compositionally biased region" description="Polar residues" evidence="8">
    <location>
        <begin position="923"/>
        <end position="938"/>
    </location>
</feature>
<feature type="region of interest" description="Disordered" evidence="8">
    <location>
        <begin position="1061"/>
        <end position="1101"/>
    </location>
</feature>
<feature type="domain" description="Fibronectin type-III" evidence="11">
    <location>
        <begin position="46"/>
        <end position="141"/>
    </location>
</feature>
<evidence type="ECO:0000256" key="1">
    <source>
        <dbReference type="ARBA" id="ARBA00002219"/>
    </source>
</evidence>
<keyword evidence="13" id="KW-1185">Reference proteome</keyword>
<evidence type="ECO:0000313" key="12">
    <source>
        <dbReference type="EMBL" id="MFI1966339.1"/>
    </source>
</evidence>
<evidence type="ECO:0000256" key="3">
    <source>
        <dbReference type="ARBA" id="ARBA00011233"/>
    </source>
</evidence>
<dbReference type="InterPro" id="IPR013783">
    <property type="entry name" value="Ig-like_fold"/>
</dbReference>
<dbReference type="InterPro" id="IPR018905">
    <property type="entry name" value="A-galactase_NEW3"/>
</dbReference>